<reference evidence="1 2" key="1">
    <citation type="submission" date="2010-01" db="EMBL/GenBank/DDBJ databases">
        <title>The Genome Sequence of Escherichia coli M605.</title>
        <authorList>
            <consortium name="The Broad Institute Genome Sequencing Platform"/>
            <consortium name="The Broad Institute Genome Sequencing Center for Infectious Disease"/>
            <person name="Feldgarden M."/>
            <person name="Gordon D.M."/>
            <person name="Johnson J.R."/>
            <person name="Johnston B.D."/>
            <person name="Young S."/>
            <person name="Zeng Q."/>
            <person name="Koehrsen M."/>
            <person name="Alvarado L."/>
            <person name="Berlin A.M."/>
            <person name="Borenstein D."/>
            <person name="Chapman S.B."/>
            <person name="Chen Z."/>
            <person name="Engels R."/>
            <person name="Freedman E."/>
            <person name="Gellesch M."/>
            <person name="Goldberg J."/>
            <person name="Griggs A."/>
            <person name="Gujja S."/>
            <person name="Heilman E.R."/>
            <person name="Heiman D.I."/>
            <person name="Hepburn T.A."/>
            <person name="Howarth C."/>
            <person name="Jen D."/>
            <person name="Larson L."/>
            <person name="Lewis B."/>
            <person name="Mehta T."/>
            <person name="Park D."/>
            <person name="Pearson M."/>
            <person name="Richards J."/>
            <person name="Roberts A."/>
            <person name="Saif S."/>
            <person name="Shea T.D."/>
            <person name="Shenoy N."/>
            <person name="Sisk P."/>
            <person name="Stolte C."/>
            <person name="Sykes S.N."/>
            <person name="Walk T."/>
            <person name="White J."/>
            <person name="Yandava C."/>
            <person name="Haas B."/>
            <person name="Henn M.R."/>
            <person name="Nusbaum C."/>
            <person name="Birren B."/>
        </authorList>
    </citation>
    <scope>NUCLEOTIDE SEQUENCE [LARGE SCALE GENOMIC DNA]</scope>
    <source>
        <strain evidence="1 2">M605</strain>
    </source>
</reference>
<dbReference type="HOGENOM" id="CLU_2408788_0_0_6"/>
<accession>F4T8U1</accession>
<gene>
    <name evidence="1" type="ORF">ECIG_05529</name>
</gene>
<protein>
    <submittedName>
        <fullName evidence="1">Uncharacterized protein</fullName>
    </submittedName>
</protein>
<evidence type="ECO:0000313" key="2">
    <source>
        <dbReference type="Proteomes" id="UP000004710"/>
    </source>
</evidence>
<proteinExistence type="predicted"/>
<dbReference type="AlphaFoldDB" id="F4T8U1"/>
<sequence>MDKVSREYSNKTILEYTPDLIIDKNKAISQKKYTSYSLPEYYHFKNSDGDEMKIVILAGHSIGGTASSRSYWRIDDDHSHPWTVTELDENSF</sequence>
<evidence type="ECO:0000313" key="1">
    <source>
        <dbReference type="EMBL" id="EGI12700.1"/>
    </source>
</evidence>
<organism evidence="1 2">
    <name type="scientific">Escherichia coli M605</name>
    <dbReference type="NCBI Taxonomy" id="656417"/>
    <lineage>
        <taxon>Bacteria</taxon>
        <taxon>Pseudomonadati</taxon>
        <taxon>Pseudomonadota</taxon>
        <taxon>Gammaproteobacteria</taxon>
        <taxon>Enterobacterales</taxon>
        <taxon>Enterobacteriaceae</taxon>
        <taxon>Escherichia</taxon>
    </lineage>
</organism>
<name>F4T8U1_ECOLX</name>
<dbReference type="EMBL" id="GL883937">
    <property type="protein sequence ID" value="EGI12700.1"/>
    <property type="molecule type" value="Genomic_DNA"/>
</dbReference>
<dbReference type="Proteomes" id="UP000004710">
    <property type="component" value="Unassembled WGS sequence"/>
</dbReference>